<evidence type="ECO:0000259" key="2">
    <source>
        <dbReference type="Pfam" id="PF00856"/>
    </source>
</evidence>
<evidence type="ECO:0000313" key="3">
    <source>
        <dbReference type="EMBL" id="CAB9520422.1"/>
    </source>
</evidence>
<dbReference type="OrthoDB" id="42889at2759"/>
<proteinExistence type="predicted"/>
<feature type="signal peptide" evidence="1">
    <location>
        <begin position="1"/>
        <end position="19"/>
    </location>
</feature>
<feature type="domain" description="SET" evidence="2">
    <location>
        <begin position="83"/>
        <end position="290"/>
    </location>
</feature>
<sequence>MRFTGVLLSLLLGFSSTLGFQVGGGLSSSRNNAASTKLFSLQTSQVDISTGAPRNYDGLINWAQYYGLSTENTFQVTTQSGDWGAIAAQPAAAGSRVLFVPAMCRLTSDRIRTEEFADMAPYIAQYFDNADGNTKVDLACHFYLFLKVLQEYDLGDQSPFFGWLDALPRKFSTAVTFSDFEVDCLPPFVKYLANTDRYNYGLFLQVLQQLNTPTISENTKYNMEVTKWAFNVVFTRARVVFGEAEIIPMSDMINHSADSNIDVQYDGEGNVHVTLLRDVQAGDPLHKCYGQPTNPSRFLATYGFFDTTPPATYCKLFTGWEATPELKNLGFDFERMVFYVENGAIADEVWDVMLYITLEKTDPAQQQQFYQAHMAGDAQAKAQLHQYYLPQTCKGLLDHVNEMLEEISDCEATLDKSGLGSVHEHLPMIRRHNDFVRQTFTKVKKNLEQMQAGV</sequence>
<keyword evidence="1" id="KW-0732">Signal</keyword>
<organism evidence="3 4">
    <name type="scientific">Seminavis robusta</name>
    <dbReference type="NCBI Taxonomy" id="568900"/>
    <lineage>
        <taxon>Eukaryota</taxon>
        <taxon>Sar</taxon>
        <taxon>Stramenopiles</taxon>
        <taxon>Ochrophyta</taxon>
        <taxon>Bacillariophyta</taxon>
        <taxon>Bacillariophyceae</taxon>
        <taxon>Bacillariophycidae</taxon>
        <taxon>Naviculales</taxon>
        <taxon>Naviculaceae</taxon>
        <taxon>Seminavis</taxon>
    </lineage>
</organism>
<dbReference type="Gene3D" id="3.90.1410.10">
    <property type="entry name" value="set domain protein methyltransferase, domain 1"/>
    <property type="match status" value="1"/>
</dbReference>
<keyword evidence="4" id="KW-1185">Reference proteome</keyword>
<reference evidence="3" key="1">
    <citation type="submission" date="2020-06" db="EMBL/GenBank/DDBJ databases">
        <authorList>
            <consortium name="Plant Systems Biology data submission"/>
        </authorList>
    </citation>
    <scope>NUCLEOTIDE SEQUENCE</scope>
    <source>
        <strain evidence="3">D6</strain>
    </source>
</reference>
<dbReference type="EMBL" id="CAICTM010001099">
    <property type="protein sequence ID" value="CAB9520422.1"/>
    <property type="molecule type" value="Genomic_DNA"/>
</dbReference>
<dbReference type="PANTHER" id="PTHR13271:SF137">
    <property type="entry name" value="SET DOMAIN-CONTAINING PROTEIN"/>
    <property type="match status" value="1"/>
</dbReference>
<dbReference type="Proteomes" id="UP001153069">
    <property type="component" value="Unassembled WGS sequence"/>
</dbReference>
<accession>A0A9N8HPL1</accession>
<feature type="chain" id="PRO_5040464238" evidence="1">
    <location>
        <begin position="20"/>
        <end position="454"/>
    </location>
</feature>
<dbReference type="InterPro" id="IPR050600">
    <property type="entry name" value="SETD3_SETD6_MTase"/>
</dbReference>
<comment type="caution">
    <text evidence="3">The sequence shown here is derived from an EMBL/GenBank/DDBJ whole genome shotgun (WGS) entry which is preliminary data.</text>
</comment>
<dbReference type="PANTHER" id="PTHR13271">
    <property type="entry name" value="UNCHARACTERIZED PUTATIVE METHYLTRANSFERASE"/>
    <property type="match status" value="1"/>
</dbReference>
<dbReference type="SUPFAM" id="SSF82199">
    <property type="entry name" value="SET domain"/>
    <property type="match status" value="1"/>
</dbReference>
<protein>
    <submittedName>
        <fullName evidence="3">M protein repeat protein</fullName>
    </submittedName>
</protein>
<evidence type="ECO:0000256" key="1">
    <source>
        <dbReference type="SAM" id="SignalP"/>
    </source>
</evidence>
<dbReference type="AlphaFoldDB" id="A0A9N8HPL1"/>
<dbReference type="InterPro" id="IPR001214">
    <property type="entry name" value="SET_dom"/>
</dbReference>
<dbReference type="GO" id="GO:0016279">
    <property type="term" value="F:protein-lysine N-methyltransferase activity"/>
    <property type="evidence" value="ECO:0007669"/>
    <property type="project" value="TreeGrafter"/>
</dbReference>
<name>A0A9N8HPL1_9STRA</name>
<dbReference type="Pfam" id="PF00856">
    <property type="entry name" value="SET"/>
    <property type="match status" value="1"/>
</dbReference>
<dbReference type="InterPro" id="IPR046341">
    <property type="entry name" value="SET_dom_sf"/>
</dbReference>
<gene>
    <name evidence="3" type="ORF">SEMRO_1101_G241390.1</name>
</gene>
<dbReference type="CDD" id="cd10527">
    <property type="entry name" value="SET_LSMT"/>
    <property type="match status" value="1"/>
</dbReference>
<evidence type="ECO:0000313" key="4">
    <source>
        <dbReference type="Proteomes" id="UP001153069"/>
    </source>
</evidence>